<sequence length="105" mass="11592">MPFGLQTFDSNGVLMLDATHRIGRIVTSFESGATNSSRTVPELQDAGTPFFQITTNADYFAEYFAYPDVTITDTTVSWAFLDYQIPISPFGPAPRRSVVINVGVY</sequence>
<protein>
    <submittedName>
        <fullName evidence="1">Uncharacterized protein</fullName>
    </submittedName>
</protein>
<gene>
    <name evidence="1" type="ORF">KSS94_18715</name>
</gene>
<evidence type="ECO:0000313" key="1">
    <source>
        <dbReference type="EMBL" id="QXH49968.1"/>
    </source>
</evidence>
<accession>A0ABX8N3T4</accession>
<reference evidence="1" key="1">
    <citation type="journal article" date="2021" name="Microorganisms">
        <title>The Ever-Expanding Pseudomonas Genus: Description of 43 New Species and Partition of the Pseudomonas putida Group.</title>
        <authorList>
            <person name="Girard L."/>
            <person name="Lood C."/>
            <person name="Hofte M."/>
            <person name="Vandamme P."/>
            <person name="Rokni-Zadeh H."/>
            <person name="van Noort V."/>
            <person name="Lavigne R."/>
            <person name="De Mot R."/>
        </authorList>
    </citation>
    <scope>NUCLEOTIDE SEQUENCE</scope>
    <source>
        <strain evidence="1">COW40</strain>
    </source>
</reference>
<name>A0ABX8N3T4_9PSED</name>
<organism evidence="1 2">
    <name type="scientific">Pseudomonas fakonensis</name>
    <dbReference type="NCBI Taxonomy" id="2842355"/>
    <lineage>
        <taxon>Bacteria</taxon>
        <taxon>Pseudomonadati</taxon>
        <taxon>Pseudomonadota</taxon>
        <taxon>Gammaproteobacteria</taxon>
        <taxon>Pseudomonadales</taxon>
        <taxon>Pseudomonadaceae</taxon>
        <taxon>Pseudomonas</taxon>
    </lineage>
</organism>
<evidence type="ECO:0000313" key="2">
    <source>
        <dbReference type="Proteomes" id="UP001046350"/>
    </source>
</evidence>
<keyword evidence="2" id="KW-1185">Reference proteome</keyword>
<proteinExistence type="predicted"/>
<dbReference type="Proteomes" id="UP001046350">
    <property type="component" value="Chromosome"/>
</dbReference>
<dbReference type="EMBL" id="CP077076">
    <property type="protein sequence ID" value="QXH49968.1"/>
    <property type="molecule type" value="Genomic_DNA"/>
</dbReference>
<dbReference type="RefSeq" id="WP_217839566.1">
    <property type="nucleotide sequence ID" value="NZ_CP077076.1"/>
</dbReference>